<dbReference type="AlphaFoldDB" id="A0A1S9T7J8"/>
<dbReference type="Proteomes" id="UP000190696">
    <property type="component" value="Unassembled WGS sequence"/>
</dbReference>
<dbReference type="RefSeq" id="WP_078176226.1">
    <property type="nucleotide sequence ID" value="NZ_CP128149.1"/>
</dbReference>
<accession>A0A1S9T7J8</accession>
<sequence>MKVQNFSSDLYQDINKWQDTYYKILDEINNFNFSPKNIKENILQLEYLYTQLDGLHTYSLIQYELNVNNPAKMDDMREIEQLYELISDKCEDINGYVKNNLQHLIDEWNDDKELQRFSYYYQNIFPHEFSEDDSITILYNRMDLSNNYDHLLYKDLILCEFKHNNEEVTIYKNDLVPSLNNSDREYRKKTYLNCIKSLSEISSSAAFIINSNYQIQNYISINQGFSDYFEKSINNSFFKITKEEYSNQEIIVKNLFKEMIDIRRKLLGYTYMSHYDLYYLGEEKNEISFDKAKHIITSALSVLGEEYSSILRKVFEEGWIHYEESNQKKFGARSYSSYNTHPYIIMNWSHDIESLFALVHEIGGAIAQYLSQRSGSILYSETSILKTEFASFLNEILLIKYLINVDNHGLSTLSLKLKLLEILKDDYFIPFEYLSILKVLSEKASNEILTEDIINSEYDGVIRSFRSYSKFKDIEVNKYNWIKGHDGLRLEYNLFYAIGFMLAMNFYDEQKKPPKIVELYQYGERINDYDFFKSIIPNELEIKDINKICIQHIKNILKELNGELDE</sequence>
<dbReference type="Gene3D" id="1.10.1370.20">
    <property type="entry name" value="Oligoendopeptidase f, C-terminal domain"/>
    <property type="match status" value="1"/>
</dbReference>
<reference evidence="1 2" key="1">
    <citation type="submission" date="2017-01" db="EMBL/GenBank/DDBJ databases">
        <title>Bacillus cereus isolates.</title>
        <authorList>
            <person name="Beno S.M."/>
        </authorList>
    </citation>
    <scope>NUCLEOTIDE SEQUENCE [LARGE SCALE GENOMIC DNA]</scope>
    <source>
        <strain evidence="1 2">FSL W7-1108</strain>
    </source>
</reference>
<comment type="caution">
    <text evidence="1">The sequence shown here is derived from an EMBL/GenBank/DDBJ whole genome shotgun (WGS) entry which is preliminary data.</text>
</comment>
<proteinExistence type="predicted"/>
<evidence type="ECO:0008006" key="3">
    <source>
        <dbReference type="Google" id="ProtNLM"/>
    </source>
</evidence>
<gene>
    <name evidence="1" type="ORF">BW900_14175</name>
</gene>
<dbReference type="EMBL" id="MUAI01000010">
    <property type="protein sequence ID" value="OOR06006.1"/>
    <property type="molecule type" value="Genomic_DNA"/>
</dbReference>
<evidence type="ECO:0000313" key="1">
    <source>
        <dbReference type="EMBL" id="OOR06006.1"/>
    </source>
</evidence>
<protein>
    <recommendedName>
        <fullName evidence="3">Oligoendopeptidase F</fullName>
    </recommendedName>
</protein>
<organism evidence="1 2">
    <name type="scientific">Bacillus mycoides</name>
    <dbReference type="NCBI Taxonomy" id="1405"/>
    <lineage>
        <taxon>Bacteria</taxon>
        <taxon>Bacillati</taxon>
        <taxon>Bacillota</taxon>
        <taxon>Bacilli</taxon>
        <taxon>Bacillales</taxon>
        <taxon>Bacillaceae</taxon>
        <taxon>Bacillus</taxon>
        <taxon>Bacillus cereus group</taxon>
    </lineage>
</organism>
<name>A0A1S9T7J8_BACMY</name>
<dbReference type="SUPFAM" id="SSF55486">
    <property type="entry name" value="Metalloproteases ('zincins'), catalytic domain"/>
    <property type="match status" value="1"/>
</dbReference>
<dbReference type="InterPro" id="IPR042088">
    <property type="entry name" value="OligoPept_F_C"/>
</dbReference>
<evidence type="ECO:0000313" key="2">
    <source>
        <dbReference type="Proteomes" id="UP000190696"/>
    </source>
</evidence>